<evidence type="ECO:0000256" key="4">
    <source>
        <dbReference type="ARBA" id="ARBA00023163"/>
    </source>
</evidence>
<keyword evidence="1" id="KW-0678">Repressor</keyword>
<dbReference type="GO" id="GO:0045892">
    <property type="term" value="P:negative regulation of DNA-templated transcription"/>
    <property type="evidence" value="ECO:0007669"/>
    <property type="project" value="TreeGrafter"/>
</dbReference>
<dbReference type="InterPro" id="IPR036390">
    <property type="entry name" value="WH_DNA-bd_sf"/>
</dbReference>
<accession>A0A4U8TCE9</accession>
<keyword evidence="6" id="KW-1185">Reference proteome</keyword>
<evidence type="ECO:0000256" key="1">
    <source>
        <dbReference type="ARBA" id="ARBA00022491"/>
    </source>
</evidence>
<dbReference type="GO" id="GO:0003677">
    <property type="term" value="F:DNA binding"/>
    <property type="evidence" value="ECO:0007669"/>
    <property type="project" value="InterPro"/>
</dbReference>
<comment type="caution">
    <text evidence="5">The sequence shown here is derived from an EMBL/GenBank/DDBJ whole genome shotgun (WGS) entry which is preliminary data.</text>
</comment>
<reference evidence="5 6" key="1">
    <citation type="journal article" date="2014" name="Genome Announc.">
        <title>Draft genome sequences of eight enterohepatic helicobacter species isolated from both laboratory and wild rodents.</title>
        <authorList>
            <person name="Sheh A."/>
            <person name="Shen Z."/>
            <person name="Fox J.G."/>
        </authorList>
    </citation>
    <scope>NUCLEOTIDE SEQUENCE [LARGE SCALE GENOMIC DNA]</scope>
    <source>
        <strain evidence="5 6">MIT 09-6949</strain>
    </source>
</reference>
<keyword evidence="2" id="KW-0805">Transcription regulation</keyword>
<evidence type="ECO:0000256" key="3">
    <source>
        <dbReference type="ARBA" id="ARBA00023016"/>
    </source>
</evidence>
<dbReference type="OrthoDB" id="9783139at2"/>
<dbReference type="NCBIfam" id="NF003033">
    <property type="entry name" value="PRK03911.1"/>
    <property type="match status" value="1"/>
</dbReference>
<sequence>MSRKDLLLSRVIVEYLRHKEPIGSESLKTLMNTKISSATIRNYFKALADEGLLFQPHISGGRIPTLRALKSYWYKQLDVKSVIEVDSMERIKEACFLCDVFCALCIEQSNRLRDVRQLDDNTLLLSFEHLGITLPFSSALERFLHELKGLEIIDVRKIAHQVRAQNLLDALSCVQSRNLTRFGVGAILQAYRHNSDEQSFYSIVDGSVFDCLESGMYCEEVLPKGYIAIMQDMTLATHPDKKARMLCIGALDRDFTHFYEYVQS</sequence>
<dbReference type="EMBL" id="JRPR02000001">
    <property type="protein sequence ID" value="TLD97344.1"/>
    <property type="molecule type" value="Genomic_DNA"/>
</dbReference>
<dbReference type="PANTHER" id="PTHR34824:SF1">
    <property type="entry name" value="HEAT-INDUCIBLE TRANSCRIPTION REPRESSOR HRCA"/>
    <property type="match status" value="1"/>
</dbReference>
<dbReference type="SUPFAM" id="SSF46785">
    <property type="entry name" value="Winged helix' DNA-binding domain"/>
    <property type="match status" value="1"/>
</dbReference>
<dbReference type="Gene3D" id="1.10.10.10">
    <property type="entry name" value="Winged helix-like DNA-binding domain superfamily/Winged helix DNA-binding domain"/>
    <property type="match status" value="1"/>
</dbReference>
<evidence type="ECO:0000256" key="2">
    <source>
        <dbReference type="ARBA" id="ARBA00023015"/>
    </source>
</evidence>
<dbReference type="RefSeq" id="WP_034354674.1">
    <property type="nucleotide sequence ID" value="NZ_JRPR02000001.1"/>
</dbReference>
<keyword evidence="4" id="KW-0804">Transcription</keyword>
<gene>
    <name evidence="5" type="ORF">LS71_000895</name>
</gene>
<dbReference type="InterPro" id="IPR002571">
    <property type="entry name" value="HrcA"/>
</dbReference>
<keyword evidence="3" id="KW-0346">Stress response</keyword>
<protein>
    <submittedName>
        <fullName evidence="5">HrcA family transcriptional regulator</fullName>
    </submittedName>
</protein>
<dbReference type="STRING" id="1677920.LS71_05325"/>
<dbReference type="AlphaFoldDB" id="A0A4U8TCE9"/>
<evidence type="ECO:0000313" key="6">
    <source>
        <dbReference type="Proteomes" id="UP000029733"/>
    </source>
</evidence>
<proteinExistence type="predicted"/>
<dbReference type="PANTHER" id="PTHR34824">
    <property type="entry name" value="HEAT-INDUCIBLE TRANSCRIPTION REPRESSOR HRCA"/>
    <property type="match status" value="1"/>
</dbReference>
<dbReference type="Proteomes" id="UP000029733">
    <property type="component" value="Unassembled WGS sequence"/>
</dbReference>
<evidence type="ECO:0000313" key="5">
    <source>
        <dbReference type="EMBL" id="TLD97344.1"/>
    </source>
</evidence>
<dbReference type="InterPro" id="IPR036388">
    <property type="entry name" value="WH-like_DNA-bd_sf"/>
</dbReference>
<name>A0A4U8TCE9_9HELI</name>
<organism evidence="5 6">
    <name type="scientific">Helicobacter jaachi</name>
    <dbReference type="NCBI Taxonomy" id="1677920"/>
    <lineage>
        <taxon>Bacteria</taxon>
        <taxon>Pseudomonadati</taxon>
        <taxon>Campylobacterota</taxon>
        <taxon>Epsilonproteobacteria</taxon>
        <taxon>Campylobacterales</taxon>
        <taxon>Helicobacteraceae</taxon>
        <taxon>Helicobacter</taxon>
    </lineage>
</organism>